<dbReference type="Pfam" id="PF00954">
    <property type="entry name" value="S_locus_glycop"/>
    <property type="match status" value="1"/>
</dbReference>
<evidence type="ECO:0000256" key="1">
    <source>
        <dbReference type="ARBA" id="ARBA00004479"/>
    </source>
</evidence>
<evidence type="ECO:0000313" key="10">
    <source>
        <dbReference type="EMBL" id="KAF8712942.1"/>
    </source>
</evidence>
<evidence type="ECO:0000256" key="8">
    <source>
        <dbReference type="SAM" id="MobiDB-lite"/>
    </source>
</evidence>
<keyword evidence="4" id="KW-1015">Disulfide bond</keyword>
<dbReference type="GO" id="GO:0004674">
    <property type="term" value="F:protein serine/threonine kinase activity"/>
    <property type="evidence" value="ECO:0007669"/>
    <property type="project" value="UniProtKB-EC"/>
</dbReference>
<evidence type="ECO:0000256" key="2">
    <source>
        <dbReference type="ARBA" id="ARBA00012513"/>
    </source>
</evidence>
<protein>
    <recommendedName>
        <fullName evidence="2">non-specific serine/threonine protein kinase</fullName>
        <ecNumber evidence="2">2.7.11.1</ecNumber>
    </recommendedName>
</protein>
<evidence type="ECO:0000256" key="6">
    <source>
        <dbReference type="ARBA" id="ARBA00047899"/>
    </source>
</evidence>
<evidence type="ECO:0000256" key="4">
    <source>
        <dbReference type="ARBA" id="ARBA00023157"/>
    </source>
</evidence>
<dbReference type="OrthoDB" id="4062651at2759"/>
<comment type="catalytic activity">
    <reaction evidence="6">
        <text>L-threonyl-[protein] + ATP = O-phospho-L-threonyl-[protein] + ADP + H(+)</text>
        <dbReference type="Rhea" id="RHEA:46608"/>
        <dbReference type="Rhea" id="RHEA-COMP:11060"/>
        <dbReference type="Rhea" id="RHEA-COMP:11605"/>
        <dbReference type="ChEBI" id="CHEBI:15378"/>
        <dbReference type="ChEBI" id="CHEBI:30013"/>
        <dbReference type="ChEBI" id="CHEBI:30616"/>
        <dbReference type="ChEBI" id="CHEBI:61977"/>
        <dbReference type="ChEBI" id="CHEBI:456216"/>
        <dbReference type="EC" id="2.7.11.1"/>
    </reaction>
</comment>
<dbReference type="PROSITE" id="PS50927">
    <property type="entry name" value="BULB_LECTIN"/>
    <property type="match status" value="1"/>
</dbReference>
<dbReference type="EMBL" id="JACEFO010001742">
    <property type="protein sequence ID" value="KAF8712942.1"/>
    <property type="molecule type" value="Genomic_DNA"/>
</dbReference>
<dbReference type="EC" id="2.7.11.1" evidence="2"/>
<organism evidence="10 11">
    <name type="scientific">Digitaria exilis</name>
    <dbReference type="NCBI Taxonomy" id="1010633"/>
    <lineage>
        <taxon>Eukaryota</taxon>
        <taxon>Viridiplantae</taxon>
        <taxon>Streptophyta</taxon>
        <taxon>Embryophyta</taxon>
        <taxon>Tracheophyta</taxon>
        <taxon>Spermatophyta</taxon>
        <taxon>Magnoliopsida</taxon>
        <taxon>Liliopsida</taxon>
        <taxon>Poales</taxon>
        <taxon>Poaceae</taxon>
        <taxon>PACMAD clade</taxon>
        <taxon>Panicoideae</taxon>
        <taxon>Panicodae</taxon>
        <taxon>Paniceae</taxon>
        <taxon>Anthephorinae</taxon>
        <taxon>Digitaria</taxon>
    </lineage>
</organism>
<evidence type="ECO:0000259" key="9">
    <source>
        <dbReference type="PROSITE" id="PS50927"/>
    </source>
</evidence>
<dbReference type="PANTHER" id="PTHR47976:SF110">
    <property type="entry name" value="RECEPTOR-LIKE SERINE_THREONINE-PROTEIN KINASE"/>
    <property type="match status" value="1"/>
</dbReference>
<dbReference type="AlphaFoldDB" id="A0A835BVY3"/>
<dbReference type="Gene3D" id="2.90.10.10">
    <property type="entry name" value="Bulb-type lectin domain"/>
    <property type="match status" value="1"/>
</dbReference>
<evidence type="ECO:0000256" key="7">
    <source>
        <dbReference type="ARBA" id="ARBA00048679"/>
    </source>
</evidence>
<dbReference type="GO" id="GO:0016020">
    <property type="term" value="C:membrane"/>
    <property type="evidence" value="ECO:0007669"/>
    <property type="project" value="UniProtKB-SubCell"/>
</dbReference>
<accession>A0A835BVY3</accession>
<comment type="caution">
    <text evidence="10">The sequence shown here is derived from an EMBL/GenBank/DDBJ whole genome shotgun (WGS) entry which is preliminary data.</text>
</comment>
<feature type="region of interest" description="Disordered" evidence="8">
    <location>
        <begin position="118"/>
        <end position="137"/>
    </location>
</feature>
<dbReference type="PANTHER" id="PTHR47976">
    <property type="entry name" value="G-TYPE LECTIN S-RECEPTOR-LIKE SERINE/THREONINE-PROTEIN KINASE SD2-5"/>
    <property type="match status" value="1"/>
</dbReference>
<reference evidence="10" key="1">
    <citation type="submission" date="2020-07" db="EMBL/GenBank/DDBJ databases">
        <title>Genome sequence and genetic diversity analysis of an under-domesticated orphan crop, white fonio (Digitaria exilis).</title>
        <authorList>
            <person name="Bennetzen J.L."/>
            <person name="Chen S."/>
            <person name="Ma X."/>
            <person name="Wang X."/>
            <person name="Yssel A.E.J."/>
            <person name="Chaluvadi S.R."/>
            <person name="Johnson M."/>
            <person name="Gangashetty P."/>
            <person name="Hamidou F."/>
            <person name="Sanogo M.D."/>
            <person name="Zwaenepoel A."/>
            <person name="Wallace J."/>
            <person name="Van De Peer Y."/>
            <person name="Van Deynze A."/>
        </authorList>
    </citation>
    <scope>NUCLEOTIDE SEQUENCE</scope>
    <source>
        <tissue evidence="10">Leaves</tissue>
    </source>
</reference>
<evidence type="ECO:0000256" key="5">
    <source>
        <dbReference type="ARBA" id="ARBA00023170"/>
    </source>
</evidence>
<keyword evidence="5" id="KW-0675">Receptor</keyword>
<dbReference type="Proteomes" id="UP000636709">
    <property type="component" value="Unassembled WGS sequence"/>
</dbReference>
<dbReference type="GO" id="GO:0048544">
    <property type="term" value="P:recognition of pollen"/>
    <property type="evidence" value="ECO:0007669"/>
    <property type="project" value="InterPro"/>
</dbReference>
<evidence type="ECO:0000313" key="11">
    <source>
        <dbReference type="Proteomes" id="UP000636709"/>
    </source>
</evidence>
<dbReference type="InterPro" id="IPR001480">
    <property type="entry name" value="Bulb-type_lectin_dom"/>
</dbReference>
<dbReference type="InterPro" id="IPR051343">
    <property type="entry name" value="G-type_lectin_kinases/EP1-like"/>
</dbReference>
<keyword evidence="11" id="KW-1185">Reference proteome</keyword>
<evidence type="ECO:0000256" key="3">
    <source>
        <dbReference type="ARBA" id="ARBA00022729"/>
    </source>
</evidence>
<comment type="subcellular location">
    <subcellularLocation>
        <location evidence="1">Membrane</location>
        <topology evidence="1">Single-pass type I membrane protein</topology>
    </subcellularLocation>
</comment>
<gene>
    <name evidence="10" type="ORF">HU200_028726</name>
</gene>
<sequence length="357" mass="38914">MSTGSSSSLAFAAGLYDTGPNQDDRILFGVYTVCVINITTFGSVEVEYYIDYSYSATTVLWSANRDHLLQNATLNFTADGDLLLQDIHGNPVWSTNTSGQSAAGITLTDSGNQCSSTTITTHTQKGDAGNSTQKGKPYASITNGNQGLWTTLNLPPAESFQFLRFESDGHLRLYDWKDDQQFWSLEDDVFKLDACDYPSVCGDYGVCSNGQCICPVASDTGATYFKQTDSQRPNLGCTLLNPISCQSLSQHQLIGIANVSSFVMPVMDDTFLLREYGEPILVDDEESCKLTCLRNCSCRAALFVGNFSRCFLLQHVFSLQANTGFETGAYLKVQLSELTHTQPSGKHKVLLGSIIAG</sequence>
<feature type="domain" description="Bulb-type lectin" evidence="9">
    <location>
        <begin position="1"/>
        <end position="128"/>
    </location>
</feature>
<dbReference type="InterPro" id="IPR000858">
    <property type="entry name" value="S_locus_glycoprot_dom"/>
</dbReference>
<comment type="catalytic activity">
    <reaction evidence="7">
        <text>L-seryl-[protein] + ATP = O-phospho-L-seryl-[protein] + ADP + H(+)</text>
        <dbReference type="Rhea" id="RHEA:17989"/>
        <dbReference type="Rhea" id="RHEA-COMP:9863"/>
        <dbReference type="Rhea" id="RHEA-COMP:11604"/>
        <dbReference type="ChEBI" id="CHEBI:15378"/>
        <dbReference type="ChEBI" id="CHEBI:29999"/>
        <dbReference type="ChEBI" id="CHEBI:30616"/>
        <dbReference type="ChEBI" id="CHEBI:83421"/>
        <dbReference type="ChEBI" id="CHEBI:456216"/>
        <dbReference type="EC" id="2.7.11.1"/>
    </reaction>
</comment>
<name>A0A835BVY3_9POAL</name>
<keyword evidence="3" id="KW-0732">Signal</keyword>
<proteinExistence type="predicted"/>
<dbReference type="SUPFAM" id="SSF51110">
    <property type="entry name" value="alpha-D-mannose-specific plant lectins"/>
    <property type="match status" value="1"/>
</dbReference>
<dbReference type="GO" id="GO:0051707">
    <property type="term" value="P:response to other organism"/>
    <property type="evidence" value="ECO:0007669"/>
    <property type="project" value="UniProtKB-ARBA"/>
</dbReference>
<dbReference type="InterPro" id="IPR036426">
    <property type="entry name" value="Bulb-type_lectin_dom_sf"/>
</dbReference>